<feature type="repeat" description="ANK" evidence="3">
    <location>
        <begin position="145"/>
        <end position="177"/>
    </location>
</feature>
<reference evidence="5" key="1">
    <citation type="journal article" date="2020" name="Stud. Mycol.">
        <title>101 Dothideomycetes genomes: a test case for predicting lifestyles and emergence of pathogens.</title>
        <authorList>
            <person name="Haridas S."/>
            <person name="Albert R."/>
            <person name="Binder M."/>
            <person name="Bloem J."/>
            <person name="Labutti K."/>
            <person name="Salamov A."/>
            <person name="Andreopoulos B."/>
            <person name="Baker S."/>
            <person name="Barry K."/>
            <person name="Bills G."/>
            <person name="Bluhm B."/>
            <person name="Cannon C."/>
            <person name="Castanera R."/>
            <person name="Culley D."/>
            <person name="Daum C."/>
            <person name="Ezra D."/>
            <person name="Gonzalez J."/>
            <person name="Henrissat B."/>
            <person name="Kuo A."/>
            <person name="Liang C."/>
            <person name="Lipzen A."/>
            <person name="Lutzoni F."/>
            <person name="Magnuson J."/>
            <person name="Mondo S."/>
            <person name="Nolan M."/>
            <person name="Ohm R."/>
            <person name="Pangilinan J."/>
            <person name="Park H.-J."/>
            <person name="Ramirez L."/>
            <person name="Alfaro M."/>
            <person name="Sun H."/>
            <person name="Tritt A."/>
            <person name="Yoshinaga Y."/>
            <person name="Zwiers L.-H."/>
            <person name="Turgeon B."/>
            <person name="Goodwin S."/>
            <person name="Spatafora J."/>
            <person name="Crous P."/>
            <person name="Grigoriev I."/>
        </authorList>
    </citation>
    <scope>NUCLEOTIDE SEQUENCE</scope>
    <source>
        <strain evidence="5">CBS 122681</strain>
    </source>
</reference>
<organism evidence="5 6">
    <name type="scientific">Lophiostoma macrostomum CBS 122681</name>
    <dbReference type="NCBI Taxonomy" id="1314788"/>
    <lineage>
        <taxon>Eukaryota</taxon>
        <taxon>Fungi</taxon>
        <taxon>Dikarya</taxon>
        <taxon>Ascomycota</taxon>
        <taxon>Pezizomycotina</taxon>
        <taxon>Dothideomycetes</taxon>
        <taxon>Pleosporomycetidae</taxon>
        <taxon>Pleosporales</taxon>
        <taxon>Lophiostomataceae</taxon>
        <taxon>Lophiostoma</taxon>
    </lineage>
</organism>
<evidence type="ECO:0000256" key="1">
    <source>
        <dbReference type="ARBA" id="ARBA00022737"/>
    </source>
</evidence>
<feature type="region of interest" description="Disordered" evidence="4">
    <location>
        <begin position="1"/>
        <end position="28"/>
    </location>
</feature>
<feature type="compositionally biased region" description="Basic and acidic residues" evidence="4">
    <location>
        <begin position="1"/>
        <end position="11"/>
    </location>
</feature>
<gene>
    <name evidence="5" type="ORF">K491DRAFT_382811</name>
</gene>
<sequence length="232" mass="26024">MNLHRTLDDKQSGIQQAPKLENRSRPTSAARRSRYALFRPGAFVQRCGIFGSIVEEVEDENKETRVALDIGACLPSWAAPAAVSLQCSFHRHPYHGLQMHWGLGLHFRVANTSPLMRACEKGDMLLIRQILEAKRGGLNDRSVDQGLTPLFIAIRGEHYEAMEYLLQQGADPNLADDYQVTPLFAVLGLNPASHPVFEQLPPSWDQWLNAARLLVKHKALISETVRERNLPG</sequence>
<dbReference type="Pfam" id="PF12796">
    <property type="entry name" value="Ank_2"/>
    <property type="match status" value="1"/>
</dbReference>
<name>A0A6A6TPG4_9PLEO</name>
<evidence type="ECO:0000313" key="5">
    <source>
        <dbReference type="EMBL" id="KAF2661690.1"/>
    </source>
</evidence>
<keyword evidence="6" id="KW-1185">Reference proteome</keyword>
<dbReference type="PROSITE" id="PS50297">
    <property type="entry name" value="ANK_REP_REGION"/>
    <property type="match status" value="1"/>
</dbReference>
<dbReference type="EMBL" id="MU004292">
    <property type="protein sequence ID" value="KAF2661690.1"/>
    <property type="molecule type" value="Genomic_DNA"/>
</dbReference>
<dbReference type="InterPro" id="IPR036770">
    <property type="entry name" value="Ankyrin_rpt-contain_sf"/>
</dbReference>
<evidence type="ECO:0000256" key="2">
    <source>
        <dbReference type="ARBA" id="ARBA00023043"/>
    </source>
</evidence>
<evidence type="ECO:0000256" key="4">
    <source>
        <dbReference type="SAM" id="MobiDB-lite"/>
    </source>
</evidence>
<dbReference type="PROSITE" id="PS50088">
    <property type="entry name" value="ANK_REPEAT"/>
    <property type="match status" value="1"/>
</dbReference>
<dbReference type="InterPro" id="IPR002110">
    <property type="entry name" value="Ankyrin_rpt"/>
</dbReference>
<dbReference type="OrthoDB" id="3769352at2759"/>
<evidence type="ECO:0000313" key="6">
    <source>
        <dbReference type="Proteomes" id="UP000799324"/>
    </source>
</evidence>
<dbReference type="Proteomes" id="UP000799324">
    <property type="component" value="Unassembled WGS sequence"/>
</dbReference>
<protein>
    <submittedName>
        <fullName evidence="5">Uncharacterized protein</fullName>
    </submittedName>
</protein>
<dbReference type="SMART" id="SM00248">
    <property type="entry name" value="ANK"/>
    <property type="match status" value="2"/>
</dbReference>
<dbReference type="AlphaFoldDB" id="A0A6A6TPG4"/>
<dbReference type="SUPFAM" id="SSF48403">
    <property type="entry name" value="Ankyrin repeat"/>
    <property type="match status" value="1"/>
</dbReference>
<keyword evidence="1" id="KW-0677">Repeat</keyword>
<accession>A0A6A6TPG4</accession>
<dbReference type="PANTHER" id="PTHR24171">
    <property type="entry name" value="ANKYRIN REPEAT DOMAIN-CONTAINING PROTEIN 39-RELATED"/>
    <property type="match status" value="1"/>
</dbReference>
<dbReference type="Gene3D" id="1.25.40.20">
    <property type="entry name" value="Ankyrin repeat-containing domain"/>
    <property type="match status" value="1"/>
</dbReference>
<evidence type="ECO:0000256" key="3">
    <source>
        <dbReference type="PROSITE-ProRule" id="PRU00023"/>
    </source>
</evidence>
<proteinExistence type="predicted"/>
<keyword evidence="2 3" id="KW-0040">ANK repeat</keyword>